<gene>
    <name evidence="2" type="ORF">BGZ65_009018</name>
</gene>
<feature type="non-terminal residue" evidence="2">
    <location>
        <position position="1"/>
    </location>
</feature>
<protein>
    <submittedName>
        <fullName evidence="2">Uncharacterized protein</fullName>
    </submittedName>
</protein>
<name>A0A9P6SRW3_9FUNG</name>
<organism evidence="2 3">
    <name type="scientific">Modicella reniformis</name>
    <dbReference type="NCBI Taxonomy" id="1440133"/>
    <lineage>
        <taxon>Eukaryota</taxon>
        <taxon>Fungi</taxon>
        <taxon>Fungi incertae sedis</taxon>
        <taxon>Mucoromycota</taxon>
        <taxon>Mortierellomycotina</taxon>
        <taxon>Mortierellomycetes</taxon>
        <taxon>Mortierellales</taxon>
        <taxon>Mortierellaceae</taxon>
        <taxon>Modicella</taxon>
    </lineage>
</organism>
<keyword evidence="3" id="KW-1185">Reference proteome</keyword>
<evidence type="ECO:0000313" key="3">
    <source>
        <dbReference type="Proteomes" id="UP000749646"/>
    </source>
</evidence>
<dbReference type="Proteomes" id="UP000749646">
    <property type="component" value="Unassembled WGS sequence"/>
</dbReference>
<dbReference type="EMBL" id="JAAAHW010001374">
    <property type="protein sequence ID" value="KAF9995327.1"/>
    <property type="molecule type" value="Genomic_DNA"/>
</dbReference>
<accession>A0A9P6SRW3</accession>
<sequence>MLTRLSLWTSQLCSKGGIKLIRSSRPPTQTSSSAQWGLTSSSSSPQAMQMLTPEALQDLDDLLNDNKFYYSLATLLCTGKFGRQSEYMRNLNAPERSMGTRSTSVDTPRPPSVVLHAKRAFDRYVLLTQFVPFSEQKPNMFRATVLRLAILAVKYAIRAHYLGIKFSEDDDDNVLPHRNAIDYFFERNHKTGMFELVRGGI</sequence>
<comment type="caution">
    <text evidence="2">The sequence shown here is derived from an EMBL/GenBank/DDBJ whole genome shotgun (WGS) entry which is preliminary data.</text>
</comment>
<feature type="compositionally biased region" description="Polar residues" evidence="1">
    <location>
        <begin position="36"/>
        <end position="45"/>
    </location>
</feature>
<evidence type="ECO:0000256" key="1">
    <source>
        <dbReference type="SAM" id="MobiDB-lite"/>
    </source>
</evidence>
<dbReference type="OrthoDB" id="10590573at2759"/>
<feature type="compositionally biased region" description="Low complexity" evidence="1">
    <location>
        <begin position="23"/>
        <end position="35"/>
    </location>
</feature>
<dbReference type="AlphaFoldDB" id="A0A9P6SRW3"/>
<proteinExistence type="predicted"/>
<evidence type="ECO:0000313" key="2">
    <source>
        <dbReference type="EMBL" id="KAF9995327.1"/>
    </source>
</evidence>
<feature type="region of interest" description="Disordered" evidence="1">
    <location>
        <begin position="21"/>
        <end position="45"/>
    </location>
</feature>
<reference evidence="2" key="1">
    <citation type="journal article" date="2020" name="Fungal Divers.">
        <title>Resolving the Mortierellaceae phylogeny through synthesis of multi-gene phylogenetics and phylogenomics.</title>
        <authorList>
            <person name="Vandepol N."/>
            <person name="Liber J."/>
            <person name="Desiro A."/>
            <person name="Na H."/>
            <person name="Kennedy M."/>
            <person name="Barry K."/>
            <person name="Grigoriev I.V."/>
            <person name="Miller A.N."/>
            <person name="O'Donnell K."/>
            <person name="Stajich J.E."/>
            <person name="Bonito G."/>
        </authorList>
    </citation>
    <scope>NUCLEOTIDE SEQUENCE</scope>
    <source>
        <strain evidence="2">MES-2147</strain>
    </source>
</reference>